<evidence type="ECO:0000256" key="2">
    <source>
        <dbReference type="ARBA" id="ARBA00022475"/>
    </source>
</evidence>
<dbReference type="Pfam" id="PF12704">
    <property type="entry name" value="MacB_PCD"/>
    <property type="match status" value="2"/>
</dbReference>
<feature type="domain" description="ABC3 transporter permease C-terminal" evidence="8">
    <location>
        <begin position="261"/>
        <end position="377"/>
    </location>
</feature>
<organism evidence="10 11">
    <name type="scientific">Streptomyces lycii</name>
    <dbReference type="NCBI Taxonomy" id="2654337"/>
    <lineage>
        <taxon>Bacteria</taxon>
        <taxon>Bacillati</taxon>
        <taxon>Actinomycetota</taxon>
        <taxon>Actinomycetes</taxon>
        <taxon>Kitasatosporales</taxon>
        <taxon>Streptomycetaceae</taxon>
        <taxon>Streptomyces</taxon>
    </lineage>
</organism>
<feature type="transmembrane region" description="Helical" evidence="7">
    <location>
        <begin position="810"/>
        <end position="830"/>
    </location>
</feature>
<gene>
    <name evidence="10" type="ORF">GCU69_23380</name>
</gene>
<comment type="similarity">
    <text evidence="6">Belongs to the ABC-4 integral membrane protein family.</text>
</comment>
<evidence type="ECO:0000259" key="8">
    <source>
        <dbReference type="Pfam" id="PF02687"/>
    </source>
</evidence>
<dbReference type="PANTHER" id="PTHR30287:SF1">
    <property type="entry name" value="INNER MEMBRANE PROTEIN"/>
    <property type="match status" value="1"/>
</dbReference>
<feature type="transmembrane region" description="Helical" evidence="7">
    <location>
        <begin position="352"/>
        <end position="373"/>
    </location>
</feature>
<feature type="transmembrane region" description="Helical" evidence="7">
    <location>
        <begin position="437"/>
        <end position="461"/>
    </location>
</feature>
<evidence type="ECO:0000256" key="3">
    <source>
        <dbReference type="ARBA" id="ARBA00022692"/>
    </source>
</evidence>
<evidence type="ECO:0000313" key="10">
    <source>
        <dbReference type="EMBL" id="KAF4406790.1"/>
    </source>
</evidence>
<dbReference type="RefSeq" id="WP_156207065.1">
    <property type="nucleotide sequence ID" value="NZ_WHPN01000351.1"/>
</dbReference>
<comment type="caution">
    <text evidence="10">The sequence shown here is derived from an EMBL/GenBank/DDBJ whole genome shotgun (WGS) entry which is preliminary data.</text>
</comment>
<sequence length="847" mass="87137">MFHLALQTLKFRKGSFLASFVALFFGATILVACGSLMETGIRSVVPPQRLAAAPVVVTGDQSFDHDVLPERSRLEGSLVERIEALPGVERAVPDVSFPVTVLGDGGPADGGEDLAGHGWSSAALGGARLAEGEQPRGRGEAVLDARLAERLGVGPGDRLPFAAGGGAEEARVTGVVESARGPAGTLYFTDEEAGRLLGRPAQVDSIGVLPEQGVSVSELEKTVDGVLEEMSAVTLTGDDRGTAEFPEALQASTRLISMSAVFGGIAVMVAVFVVGSTLALLVQQRLREMALLRAIGSMPGQIRRMIVGETLVIALGAIVLSLLPGRLVGDWMLARLAGGGVVAPEIVYHSGWVPMVVAAAASAGSAVAAAFIASRRAALARPADALAESGLQRHWISGPRLVFAILCFVGGTVLAFVTATVMEGTVAASTAGPSAMLWAGGIALISPGVTRVLTALLRWPLRAVSGFAGRLALTNARARRIRMAGAVTPVMLATGLATALIYLQTSQAEASTEAASELIAADAVITSAVGGMESGLVDEAGQVPGVDAATAYTSGTAYIIKPLSAEEKEEGDEPDNTELVVQGVSSGGAAKNLAVSPEEGSFEELQGETVVLPTSLTGEKGQAVGDTVQMLLGDGTQLPVKVVGSYEARAGFETAFLPAELMLEHSTTGLVPQILVSGEDGTSTAQLVESLRALGEDRPGLQVAERAEVEAAAQDSATSAWINYLLAGTIIGYAVISLVNTLIVSAAERRREFALQRLVGATPGQVLRMMTVESILVAVMGIVLGTGVALATLAPFGIALGGSWMPQGPVWIYLLVIGFAGLLTLGASLLSTRRAMRVRPAEAVAVT</sequence>
<comment type="subcellular location">
    <subcellularLocation>
        <location evidence="1">Cell membrane</location>
        <topology evidence="1">Multi-pass membrane protein</topology>
    </subcellularLocation>
</comment>
<keyword evidence="3 7" id="KW-0812">Transmembrane</keyword>
<evidence type="ECO:0000256" key="1">
    <source>
        <dbReference type="ARBA" id="ARBA00004651"/>
    </source>
</evidence>
<feature type="transmembrane region" description="Helical" evidence="7">
    <location>
        <begin position="16"/>
        <end position="37"/>
    </location>
</feature>
<keyword evidence="2" id="KW-1003">Cell membrane</keyword>
<proteinExistence type="inferred from homology"/>
<dbReference type="Pfam" id="PF02687">
    <property type="entry name" value="FtsX"/>
    <property type="match status" value="2"/>
</dbReference>
<feature type="transmembrane region" description="Helical" evidence="7">
    <location>
        <begin position="401"/>
        <end position="422"/>
    </location>
</feature>
<feature type="transmembrane region" description="Helical" evidence="7">
    <location>
        <begin position="775"/>
        <end position="798"/>
    </location>
</feature>
<keyword evidence="5 7" id="KW-0472">Membrane</keyword>
<evidence type="ECO:0000256" key="4">
    <source>
        <dbReference type="ARBA" id="ARBA00022989"/>
    </source>
</evidence>
<evidence type="ECO:0000313" key="11">
    <source>
        <dbReference type="Proteomes" id="UP000621266"/>
    </source>
</evidence>
<dbReference type="InterPro" id="IPR003838">
    <property type="entry name" value="ABC3_permease_C"/>
</dbReference>
<evidence type="ECO:0000256" key="6">
    <source>
        <dbReference type="ARBA" id="ARBA00038076"/>
    </source>
</evidence>
<accession>A0ABQ7FEQ2</accession>
<protein>
    <submittedName>
        <fullName evidence="10">FtsX-like permease family protein</fullName>
    </submittedName>
</protein>
<feature type="transmembrane region" description="Helical" evidence="7">
    <location>
        <begin position="302"/>
        <end position="323"/>
    </location>
</feature>
<dbReference type="PANTHER" id="PTHR30287">
    <property type="entry name" value="MEMBRANE COMPONENT OF PREDICTED ABC SUPERFAMILY METABOLITE UPTAKE TRANSPORTER"/>
    <property type="match status" value="1"/>
</dbReference>
<reference evidence="10 11" key="1">
    <citation type="submission" date="2019-10" db="EMBL/GenBank/DDBJ databases">
        <title>Streptomyces tenebrisbrunneis sp.nov., an endogenous actinomycete isolated from of Lycium ruthenicum.</title>
        <authorList>
            <person name="Ma L."/>
        </authorList>
    </citation>
    <scope>NUCLEOTIDE SEQUENCE [LARGE SCALE GENOMIC DNA]</scope>
    <source>
        <strain evidence="10 11">TRM 66187</strain>
    </source>
</reference>
<evidence type="ECO:0000259" key="9">
    <source>
        <dbReference type="Pfam" id="PF12704"/>
    </source>
</evidence>
<dbReference type="Proteomes" id="UP000621266">
    <property type="component" value="Unassembled WGS sequence"/>
</dbReference>
<keyword evidence="11" id="KW-1185">Reference proteome</keyword>
<feature type="transmembrane region" description="Helical" evidence="7">
    <location>
        <begin position="481"/>
        <end position="503"/>
    </location>
</feature>
<feature type="transmembrane region" description="Helical" evidence="7">
    <location>
        <begin position="260"/>
        <end position="282"/>
    </location>
</feature>
<dbReference type="InterPro" id="IPR038766">
    <property type="entry name" value="Membrane_comp_ABC_pdt"/>
</dbReference>
<name>A0ABQ7FEQ2_9ACTN</name>
<dbReference type="EMBL" id="WHPN01000351">
    <property type="protein sequence ID" value="KAF4406790.1"/>
    <property type="molecule type" value="Genomic_DNA"/>
</dbReference>
<feature type="domain" description="ABC3 transporter permease C-terminal" evidence="8">
    <location>
        <begin position="726"/>
        <end position="838"/>
    </location>
</feature>
<keyword evidence="4 7" id="KW-1133">Transmembrane helix</keyword>
<feature type="domain" description="MacB-like periplasmic core" evidence="9">
    <location>
        <begin position="21"/>
        <end position="223"/>
    </location>
</feature>
<feature type="domain" description="MacB-like periplasmic core" evidence="9">
    <location>
        <begin position="494"/>
        <end position="694"/>
    </location>
</feature>
<dbReference type="InterPro" id="IPR025857">
    <property type="entry name" value="MacB_PCD"/>
</dbReference>
<evidence type="ECO:0000256" key="5">
    <source>
        <dbReference type="ARBA" id="ARBA00023136"/>
    </source>
</evidence>
<feature type="transmembrane region" description="Helical" evidence="7">
    <location>
        <begin position="721"/>
        <end position="747"/>
    </location>
</feature>
<evidence type="ECO:0000256" key="7">
    <source>
        <dbReference type="SAM" id="Phobius"/>
    </source>
</evidence>